<dbReference type="SUPFAM" id="SSF53850">
    <property type="entry name" value="Periplasmic binding protein-like II"/>
    <property type="match status" value="1"/>
</dbReference>
<comment type="caution">
    <text evidence="6">The sequence shown here is derived from an EMBL/GenBank/DDBJ whole genome shotgun (WGS) entry which is preliminary data.</text>
</comment>
<dbReference type="InterPro" id="IPR000847">
    <property type="entry name" value="LysR_HTH_N"/>
</dbReference>
<dbReference type="InterPro" id="IPR005119">
    <property type="entry name" value="LysR_subst-bd"/>
</dbReference>
<feature type="domain" description="HTH lysR-type" evidence="5">
    <location>
        <begin position="6"/>
        <end position="63"/>
    </location>
</feature>
<dbReference type="RefSeq" id="WP_089451712.1">
    <property type="nucleotide sequence ID" value="NZ_NKFA01000007.1"/>
</dbReference>
<dbReference type="InterPro" id="IPR058163">
    <property type="entry name" value="LysR-type_TF_proteobact-type"/>
</dbReference>
<dbReference type="GO" id="GO:0043565">
    <property type="term" value="F:sequence-specific DNA binding"/>
    <property type="evidence" value="ECO:0007669"/>
    <property type="project" value="TreeGrafter"/>
</dbReference>
<dbReference type="SUPFAM" id="SSF46785">
    <property type="entry name" value="Winged helix' DNA-binding domain"/>
    <property type="match status" value="1"/>
</dbReference>
<dbReference type="AlphaFoldDB" id="A0A228IN49"/>
<dbReference type="CDD" id="cd08432">
    <property type="entry name" value="PBP2_GcdR_TrpI_HvrB_AmpR_like"/>
    <property type="match status" value="1"/>
</dbReference>
<reference evidence="7" key="1">
    <citation type="submission" date="2017-06" db="EMBL/GenBank/DDBJ databases">
        <authorList>
            <person name="LiPuma J."/>
            <person name="Spilker T."/>
        </authorList>
    </citation>
    <scope>NUCLEOTIDE SEQUENCE [LARGE SCALE GENOMIC DNA]</scope>
    <source>
        <strain evidence="7">AU17325</strain>
    </source>
</reference>
<evidence type="ECO:0000256" key="4">
    <source>
        <dbReference type="ARBA" id="ARBA00023163"/>
    </source>
</evidence>
<keyword evidence="2" id="KW-0805">Transcription regulation</keyword>
<gene>
    <name evidence="6" type="ORF">CFB84_19900</name>
</gene>
<dbReference type="Proteomes" id="UP000214600">
    <property type="component" value="Unassembled WGS sequence"/>
</dbReference>
<dbReference type="GO" id="GO:0006351">
    <property type="term" value="P:DNA-templated transcription"/>
    <property type="evidence" value="ECO:0007669"/>
    <property type="project" value="TreeGrafter"/>
</dbReference>
<evidence type="ECO:0000256" key="1">
    <source>
        <dbReference type="ARBA" id="ARBA00009437"/>
    </source>
</evidence>
<dbReference type="PANTHER" id="PTHR30537">
    <property type="entry name" value="HTH-TYPE TRANSCRIPTIONAL REGULATOR"/>
    <property type="match status" value="1"/>
</dbReference>
<name>A0A228IN49_9BURK</name>
<evidence type="ECO:0000313" key="7">
    <source>
        <dbReference type="Proteomes" id="UP000214600"/>
    </source>
</evidence>
<dbReference type="InterPro" id="IPR036388">
    <property type="entry name" value="WH-like_DNA-bd_sf"/>
</dbReference>
<comment type="similarity">
    <text evidence="1">Belongs to the LysR transcriptional regulatory family.</text>
</comment>
<dbReference type="GO" id="GO:0003700">
    <property type="term" value="F:DNA-binding transcription factor activity"/>
    <property type="evidence" value="ECO:0007669"/>
    <property type="project" value="InterPro"/>
</dbReference>
<dbReference type="PANTHER" id="PTHR30537:SF74">
    <property type="entry name" value="HTH-TYPE TRANSCRIPTIONAL REGULATOR TRPI"/>
    <property type="match status" value="1"/>
</dbReference>
<accession>A0A228IN49</accession>
<protein>
    <submittedName>
        <fullName evidence="6">LysR family transcriptional regulator</fullName>
    </submittedName>
</protein>
<proteinExistence type="inferred from homology"/>
<dbReference type="OrthoDB" id="8683153at2"/>
<dbReference type="PRINTS" id="PR00039">
    <property type="entry name" value="HTHLYSR"/>
</dbReference>
<organism evidence="6 7">
    <name type="scientific">Burkholderia aenigmatica</name>
    <dbReference type="NCBI Taxonomy" id="2015348"/>
    <lineage>
        <taxon>Bacteria</taxon>
        <taxon>Pseudomonadati</taxon>
        <taxon>Pseudomonadota</taxon>
        <taxon>Betaproteobacteria</taxon>
        <taxon>Burkholderiales</taxon>
        <taxon>Burkholderiaceae</taxon>
        <taxon>Burkholderia</taxon>
        <taxon>Burkholderia cepacia complex</taxon>
    </lineage>
</organism>
<dbReference type="Pfam" id="PF00126">
    <property type="entry name" value="HTH_1"/>
    <property type="match status" value="1"/>
</dbReference>
<dbReference type="EMBL" id="NKFA01000007">
    <property type="protein sequence ID" value="OXI43807.1"/>
    <property type="molecule type" value="Genomic_DNA"/>
</dbReference>
<sequence>MFDRLPPLQTLRAFEATGRLLSMTLAAEELHVTHGAVSRHIKNLEAHLGVALFRRLTRRIVLTEAGAEFLLDVNRTLGELTKAAERLRAHDSVTRLKINASVSFANKWLAPRLHRLKALHPELDIHLDVTDAHVDLNEGEADVAIRYGSGRYPRVLAERILEETVTPVCSPAYRAKMGGLTSVESIAGCTLLHEDRMLANWEQWFALAGIRGVRSDRGPAYSHGSLAIEAAMRGEGVALGRSVIVADDIAAGRLVAPFPQYALQAERGHDLIYRIGSRDDPKVCALRDWLAEEIRLFLHGTS</sequence>
<dbReference type="PROSITE" id="PS50931">
    <property type="entry name" value="HTH_LYSR"/>
    <property type="match status" value="1"/>
</dbReference>
<evidence type="ECO:0000256" key="2">
    <source>
        <dbReference type="ARBA" id="ARBA00023015"/>
    </source>
</evidence>
<dbReference type="FunFam" id="1.10.10.10:FF:000001">
    <property type="entry name" value="LysR family transcriptional regulator"/>
    <property type="match status" value="1"/>
</dbReference>
<keyword evidence="3" id="KW-0238">DNA-binding</keyword>
<evidence type="ECO:0000259" key="5">
    <source>
        <dbReference type="PROSITE" id="PS50931"/>
    </source>
</evidence>
<reference evidence="6 7" key="2">
    <citation type="submission" date="2017-08" db="EMBL/GenBank/DDBJ databases">
        <title>WGS of novel Burkholderia cepaca complex species.</title>
        <authorList>
            <person name="Lipuma J."/>
            <person name="Spilker T."/>
        </authorList>
    </citation>
    <scope>NUCLEOTIDE SEQUENCE [LARGE SCALE GENOMIC DNA]</scope>
    <source>
        <strain evidence="6 7">AU17325</strain>
    </source>
</reference>
<evidence type="ECO:0000313" key="6">
    <source>
        <dbReference type="EMBL" id="OXI43807.1"/>
    </source>
</evidence>
<dbReference type="Pfam" id="PF03466">
    <property type="entry name" value="LysR_substrate"/>
    <property type="match status" value="1"/>
</dbReference>
<keyword evidence="4" id="KW-0804">Transcription</keyword>
<dbReference type="FunFam" id="3.40.190.10:FF:000017">
    <property type="entry name" value="Glycine cleavage system transcriptional activator"/>
    <property type="match status" value="1"/>
</dbReference>
<evidence type="ECO:0000256" key="3">
    <source>
        <dbReference type="ARBA" id="ARBA00023125"/>
    </source>
</evidence>
<dbReference type="NCBIfam" id="NF008352">
    <property type="entry name" value="PRK11139.1"/>
    <property type="match status" value="1"/>
</dbReference>
<dbReference type="Gene3D" id="3.40.190.10">
    <property type="entry name" value="Periplasmic binding protein-like II"/>
    <property type="match status" value="2"/>
</dbReference>
<dbReference type="InterPro" id="IPR036390">
    <property type="entry name" value="WH_DNA-bd_sf"/>
</dbReference>
<dbReference type="Gene3D" id="1.10.10.10">
    <property type="entry name" value="Winged helix-like DNA-binding domain superfamily/Winged helix DNA-binding domain"/>
    <property type="match status" value="1"/>
</dbReference>